<name>A0A5A5U0X6_LEUCI</name>
<dbReference type="AlphaFoldDB" id="A0A5A5U0X6"/>
<proteinExistence type="inferred from homology"/>
<comment type="caution">
    <text evidence="3">The sequence shown here is derived from an EMBL/GenBank/DDBJ whole genome shotgun (WGS) entry which is preliminary data.</text>
</comment>
<protein>
    <recommendedName>
        <fullName evidence="2">CsbD-like domain-containing protein</fullName>
    </recommendedName>
</protein>
<dbReference type="Pfam" id="PF05532">
    <property type="entry name" value="CsbD"/>
    <property type="match status" value="1"/>
</dbReference>
<sequence length="72" mass="7810">MSIEEKFDSAKDKIVGKAKELEGKLTGDKVREAEGKAQGVVGKAKDAVADVKDGVKEAVKDYKEDSKKEIDK</sequence>
<organism evidence="3 4">
    <name type="scientific">Leuconostoc citreum</name>
    <dbReference type="NCBI Taxonomy" id="33964"/>
    <lineage>
        <taxon>Bacteria</taxon>
        <taxon>Bacillati</taxon>
        <taxon>Bacillota</taxon>
        <taxon>Bacilli</taxon>
        <taxon>Lactobacillales</taxon>
        <taxon>Lactobacillaceae</taxon>
        <taxon>Leuconostoc</taxon>
    </lineage>
</organism>
<accession>A0A5A5U0X6</accession>
<dbReference type="SUPFAM" id="SSF69047">
    <property type="entry name" value="Hypothetical protein YjbJ"/>
    <property type="match status" value="1"/>
</dbReference>
<dbReference type="InterPro" id="IPR036629">
    <property type="entry name" value="YjbJ_sf"/>
</dbReference>
<dbReference type="Gene3D" id="1.10.1470.10">
    <property type="entry name" value="YjbJ"/>
    <property type="match status" value="1"/>
</dbReference>
<evidence type="ECO:0000256" key="1">
    <source>
        <dbReference type="ARBA" id="ARBA00009129"/>
    </source>
</evidence>
<dbReference type="InterPro" id="IPR008462">
    <property type="entry name" value="CsbD"/>
</dbReference>
<dbReference type="RefSeq" id="WP_004903582.1">
    <property type="nucleotide sequence ID" value="NZ_BJJW01000002.1"/>
</dbReference>
<evidence type="ECO:0000259" key="2">
    <source>
        <dbReference type="Pfam" id="PF05532"/>
    </source>
</evidence>
<feature type="domain" description="CsbD-like" evidence="2">
    <location>
        <begin position="6"/>
        <end position="56"/>
    </location>
</feature>
<comment type="similarity">
    <text evidence="1">Belongs to the UPF0337 (CsbD) family.</text>
</comment>
<gene>
    <name evidence="3" type="ORF">LCIT_06260</name>
</gene>
<reference evidence="3 4" key="1">
    <citation type="submission" date="2019-04" db="EMBL/GenBank/DDBJ databases">
        <title>A pseudo-fructophilic Leuconostoc citreum strain F192-5 isolated from peel of satsuma mandarin: the first report for isolation and characterization of strain-dependent fructophilic-like characteristics.</title>
        <authorList>
            <person name="Maeno S."/>
            <person name="Tanizawa Y."/>
            <person name="Kajikawa A."/>
            <person name="Kanesaki Y."/>
            <person name="Kubota E."/>
            <person name="Arita M."/>
            <person name="Leon D."/>
            <person name="Endo A."/>
        </authorList>
    </citation>
    <scope>NUCLEOTIDE SEQUENCE [LARGE SCALE GENOMIC DNA]</scope>
    <source>
        <strain evidence="3 4">F192-5</strain>
    </source>
</reference>
<dbReference type="EMBL" id="BJJW01000002">
    <property type="protein sequence ID" value="GDZ83384.1"/>
    <property type="molecule type" value="Genomic_DNA"/>
</dbReference>
<dbReference type="Proteomes" id="UP000323274">
    <property type="component" value="Unassembled WGS sequence"/>
</dbReference>
<evidence type="ECO:0000313" key="4">
    <source>
        <dbReference type="Proteomes" id="UP000323274"/>
    </source>
</evidence>
<dbReference type="GeneID" id="61101681"/>
<evidence type="ECO:0000313" key="3">
    <source>
        <dbReference type="EMBL" id="GDZ83384.1"/>
    </source>
</evidence>
<dbReference type="OMA" id="TQNIFGK"/>